<dbReference type="KEGG" id="ark:D6B99_11835"/>
<name>A0A386HRF2_9BACT</name>
<dbReference type="AlphaFoldDB" id="A0A386HRF2"/>
<evidence type="ECO:0000313" key="1">
    <source>
        <dbReference type="EMBL" id="AYD48229.1"/>
    </source>
</evidence>
<evidence type="ECO:0000313" key="2">
    <source>
        <dbReference type="Proteomes" id="UP000266118"/>
    </source>
</evidence>
<dbReference type="Proteomes" id="UP000266118">
    <property type="component" value="Chromosome"/>
</dbReference>
<sequence>MILKIDIRHDALDCLAEAVQKAIEMFKSSLEFSTPDTLDEDRLVIAALEELWVMLEKKRDEKKYKAKMKYKITLTPVMGFALRVAFSFEVVKLITLDYTSNLLLDICNKVDKAYTY</sequence>
<keyword evidence="2" id="KW-1185">Reference proteome</keyword>
<accession>A0A386HRF2</accession>
<gene>
    <name evidence="1" type="ORF">D6B99_11835</name>
</gene>
<organism evidence="1 2">
    <name type="scientific">Arachidicoccus soli</name>
    <dbReference type="NCBI Taxonomy" id="2341117"/>
    <lineage>
        <taxon>Bacteria</taxon>
        <taxon>Pseudomonadati</taxon>
        <taxon>Bacteroidota</taxon>
        <taxon>Chitinophagia</taxon>
        <taxon>Chitinophagales</taxon>
        <taxon>Chitinophagaceae</taxon>
        <taxon>Arachidicoccus</taxon>
    </lineage>
</organism>
<dbReference type="EMBL" id="CP032489">
    <property type="protein sequence ID" value="AYD48229.1"/>
    <property type="molecule type" value="Genomic_DNA"/>
</dbReference>
<proteinExistence type="predicted"/>
<reference evidence="1 2" key="1">
    <citation type="submission" date="2018-09" db="EMBL/GenBank/DDBJ databases">
        <title>Arachidicoccus sp. nov., a bacterium isolated from soil.</title>
        <authorList>
            <person name="Weon H.-Y."/>
            <person name="Kwon S.-W."/>
            <person name="Lee S.A."/>
        </authorList>
    </citation>
    <scope>NUCLEOTIDE SEQUENCE [LARGE SCALE GENOMIC DNA]</scope>
    <source>
        <strain evidence="1 2">KIS59-12</strain>
    </source>
</reference>
<protein>
    <submittedName>
        <fullName evidence="1">Uncharacterized protein</fullName>
    </submittedName>
</protein>